<comment type="function">
    <text evidence="8">Participates in processes of transmission and amplification of the visual signal. cGMP-PDEs are the effector molecules in G-protein-mediated phototransduction in vertebrate rods and cones.</text>
</comment>
<keyword evidence="6" id="KW-0378">Hydrolase</keyword>
<feature type="region of interest" description="Disordered" evidence="10">
    <location>
        <begin position="328"/>
        <end position="374"/>
    </location>
</feature>
<name>A0AAD3NEE2_LATJO</name>
<evidence type="ECO:0000313" key="12">
    <source>
        <dbReference type="EMBL" id="GLD70085.1"/>
    </source>
</evidence>
<dbReference type="SMART" id="SM00314">
    <property type="entry name" value="RA"/>
    <property type="match status" value="1"/>
</dbReference>
<dbReference type="SUPFAM" id="SSF54236">
    <property type="entry name" value="Ubiquitin-like"/>
    <property type="match status" value="1"/>
</dbReference>
<keyword evidence="13" id="KW-1185">Reference proteome</keyword>
<dbReference type="GO" id="GO:0047555">
    <property type="term" value="F:3',5'-cyclic-GMP phosphodiesterase activity"/>
    <property type="evidence" value="ECO:0007669"/>
    <property type="project" value="UniProtKB-EC"/>
</dbReference>
<dbReference type="Pfam" id="PF21712">
    <property type="entry name" value="RASSF8-10_RA"/>
    <property type="match status" value="1"/>
</dbReference>
<keyword evidence="9" id="KW-0175">Coiled coil</keyword>
<dbReference type="Proteomes" id="UP001279410">
    <property type="component" value="Unassembled WGS sequence"/>
</dbReference>
<evidence type="ECO:0000256" key="5">
    <source>
        <dbReference type="ARBA" id="ARBA00022606"/>
    </source>
</evidence>
<evidence type="ECO:0000256" key="3">
    <source>
        <dbReference type="ARBA" id="ARBA00012319"/>
    </source>
</evidence>
<comment type="similarity">
    <text evidence="2">Belongs to the rod/cone cGMP-PDE gamma subunit family.</text>
</comment>
<evidence type="ECO:0000256" key="9">
    <source>
        <dbReference type="SAM" id="Coils"/>
    </source>
</evidence>
<reference evidence="12" key="1">
    <citation type="submission" date="2022-08" db="EMBL/GenBank/DDBJ databases">
        <title>Genome sequencing of akame (Lates japonicus).</title>
        <authorList>
            <person name="Hashiguchi Y."/>
            <person name="Takahashi H."/>
        </authorList>
    </citation>
    <scope>NUCLEOTIDE SEQUENCE</scope>
    <source>
        <strain evidence="12">Kochi</strain>
    </source>
</reference>
<feature type="compositionally biased region" description="Low complexity" evidence="10">
    <location>
        <begin position="328"/>
        <end position="341"/>
    </location>
</feature>
<dbReference type="InterPro" id="IPR006952">
    <property type="entry name" value="PDE6_gamma"/>
</dbReference>
<evidence type="ECO:0000259" key="11">
    <source>
        <dbReference type="PROSITE" id="PS50200"/>
    </source>
</evidence>
<comment type="caution">
    <text evidence="12">The sequence shown here is derived from an EMBL/GenBank/DDBJ whole genome shotgun (WGS) entry which is preliminary data.</text>
</comment>
<dbReference type="InterPro" id="IPR000159">
    <property type="entry name" value="RA_dom"/>
</dbReference>
<dbReference type="Gene3D" id="3.10.20.90">
    <property type="entry name" value="Phosphatidylinositol 3-kinase Catalytic Subunit, Chain A, domain 1"/>
    <property type="match status" value="1"/>
</dbReference>
<sequence>MELKVWVEGVVRVVSGLSLNTSCQDVVIALAQAIGQTGRYILILKLRGNERPLVADDCPLQHLAKLGQLAQEVQFVLRRTGPSLSEGQNTPTRERRLPLPRPPEPEPLKHRDTHKALSFSLGPSTHPKRTKPNRAWSPSPRASPEPRASPVSFLDAPSSVKAVPSYSSKEEVFRQILQQQKRLQDLEIQLQALEKETEVWEQERSSATVPSLNLHLADELEQRLRQNEAELMHSEHWEEQLQAEMDREQDLHRRLHQIHSVMNEHSYQIQELQARSAHVAQDIQLTARRQTSQQQEEALRPLRQELHNRLQQGEELETTLSQTQRELQAAEEIQQQQQKAPRPLPPKFKQKETRQFKSKAPKAGQKGFDNDVPGMDGLGDSAVVCPWEAFGDMELSDLAQFGIV</sequence>
<dbReference type="AlphaFoldDB" id="A0AAD3NEE2"/>
<dbReference type="GO" id="GO:0030553">
    <property type="term" value="F:cGMP binding"/>
    <property type="evidence" value="ECO:0007669"/>
    <property type="project" value="InterPro"/>
</dbReference>
<keyword evidence="7" id="KW-0844">Vision</keyword>
<dbReference type="InterPro" id="IPR048945">
    <property type="entry name" value="RASSF8/10_RA"/>
</dbReference>
<dbReference type="PANTHER" id="PTHR15286">
    <property type="entry name" value="RAS-ASSOCIATING DOMAIN CONTAINING PROTEIN"/>
    <property type="match status" value="1"/>
</dbReference>
<evidence type="ECO:0000256" key="6">
    <source>
        <dbReference type="ARBA" id="ARBA00022801"/>
    </source>
</evidence>
<dbReference type="InterPro" id="IPR033593">
    <property type="entry name" value="N-RASSF"/>
</dbReference>
<dbReference type="EMBL" id="BRZM01000336">
    <property type="protein sequence ID" value="GLD70085.1"/>
    <property type="molecule type" value="Genomic_DNA"/>
</dbReference>
<dbReference type="Pfam" id="PF04868">
    <property type="entry name" value="PDE6_gamma"/>
    <property type="match status" value="1"/>
</dbReference>
<proteinExistence type="inferred from homology"/>
<dbReference type="GO" id="GO:0007601">
    <property type="term" value="P:visual perception"/>
    <property type="evidence" value="ECO:0007669"/>
    <property type="project" value="UniProtKB-KW"/>
</dbReference>
<dbReference type="GO" id="GO:0007165">
    <property type="term" value="P:signal transduction"/>
    <property type="evidence" value="ECO:0007669"/>
    <property type="project" value="InterPro"/>
</dbReference>
<dbReference type="InterPro" id="IPR029071">
    <property type="entry name" value="Ubiquitin-like_domsf"/>
</dbReference>
<dbReference type="EC" id="3.1.4.35" evidence="3"/>
<accession>A0AAD3NEE2</accession>
<keyword evidence="5" id="KW-0716">Sensory transduction</keyword>
<dbReference type="PANTHER" id="PTHR15286:SF11">
    <property type="entry name" value="RAS ASSOCIATION DOMAIN-CONTAINING PROTEIN 7"/>
    <property type="match status" value="1"/>
</dbReference>
<evidence type="ECO:0000256" key="1">
    <source>
        <dbReference type="ARBA" id="ARBA00000583"/>
    </source>
</evidence>
<feature type="domain" description="Ras-associating" evidence="11">
    <location>
        <begin position="1"/>
        <end position="82"/>
    </location>
</feature>
<dbReference type="PROSITE" id="PS50200">
    <property type="entry name" value="RA"/>
    <property type="match status" value="1"/>
</dbReference>
<feature type="coiled-coil region" evidence="9">
    <location>
        <begin position="169"/>
        <end position="203"/>
    </location>
</feature>
<gene>
    <name evidence="12" type="ORF">AKAME5_002140200</name>
</gene>
<comment type="catalytic activity">
    <reaction evidence="1">
        <text>3',5'-cyclic GMP + H2O = GMP + H(+)</text>
        <dbReference type="Rhea" id="RHEA:16957"/>
        <dbReference type="ChEBI" id="CHEBI:15377"/>
        <dbReference type="ChEBI" id="CHEBI:15378"/>
        <dbReference type="ChEBI" id="CHEBI:57746"/>
        <dbReference type="ChEBI" id="CHEBI:58115"/>
        <dbReference type="EC" id="3.1.4.35"/>
    </reaction>
</comment>
<organism evidence="12 13">
    <name type="scientific">Lates japonicus</name>
    <name type="common">Japanese lates</name>
    <dbReference type="NCBI Taxonomy" id="270547"/>
    <lineage>
        <taxon>Eukaryota</taxon>
        <taxon>Metazoa</taxon>
        <taxon>Chordata</taxon>
        <taxon>Craniata</taxon>
        <taxon>Vertebrata</taxon>
        <taxon>Euteleostomi</taxon>
        <taxon>Actinopterygii</taxon>
        <taxon>Neopterygii</taxon>
        <taxon>Teleostei</taxon>
        <taxon>Neoteleostei</taxon>
        <taxon>Acanthomorphata</taxon>
        <taxon>Carangaria</taxon>
        <taxon>Carangaria incertae sedis</taxon>
        <taxon>Centropomidae</taxon>
        <taxon>Lates</taxon>
    </lineage>
</organism>
<feature type="compositionally biased region" description="Basic and acidic residues" evidence="10">
    <location>
        <begin position="92"/>
        <end position="110"/>
    </location>
</feature>
<dbReference type="Gene3D" id="4.10.1120.10">
    <property type="entry name" value="Retinal cGMP phosphodiesterase, gamma subunit"/>
    <property type="match status" value="1"/>
</dbReference>
<protein>
    <recommendedName>
        <fullName evidence="3">3',5'-cyclic-GMP phosphodiesterase</fullName>
        <ecNumber evidence="3">3.1.4.35</ecNumber>
    </recommendedName>
</protein>
<keyword evidence="4" id="KW-0140">cGMP</keyword>
<dbReference type="InterPro" id="IPR037030">
    <property type="entry name" value="PDE6_gamma_sf"/>
</dbReference>
<feature type="compositionally biased region" description="Low complexity" evidence="10">
    <location>
        <begin position="134"/>
        <end position="152"/>
    </location>
</feature>
<evidence type="ECO:0000313" key="13">
    <source>
        <dbReference type="Proteomes" id="UP001279410"/>
    </source>
</evidence>
<evidence type="ECO:0000256" key="8">
    <source>
        <dbReference type="ARBA" id="ARBA00025377"/>
    </source>
</evidence>
<evidence type="ECO:0000256" key="4">
    <source>
        <dbReference type="ARBA" id="ARBA00022535"/>
    </source>
</evidence>
<evidence type="ECO:0000256" key="2">
    <source>
        <dbReference type="ARBA" id="ARBA00006377"/>
    </source>
</evidence>
<evidence type="ECO:0000256" key="7">
    <source>
        <dbReference type="ARBA" id="ARBA00023305"/>
    </source>
</evidence>
<feature type="region of interest" description="Disordered" evidence="10">
    <location>
        <begin position="80"/>
        <end position="153"/>
    </location>
</feature>
<evidence type="ECO:0000256" key="10">
    <source>
        <dbReference type="SAM" id="MobiDB-lite"/>
    </source>
</evidence>
<feature type="non-terminal residue" evidence="12">
    <location>
        <position position="1"/>
    </location>
</feature>